<comment type="caution">
    <text evidence="2">The sequence shown here is derived from an EMBL/GenBank/DDBJ whole genome shotgun (WGS) entry which is preliminary data.</text>
</comment>
<dbReference type="AlphaFoldDB" id="E1LLD5"/>
<feature type="transmembrane region" description="Helical" evidence="1">
    <location>
        <begin position="68"/>
        <end position="92"/>
    </location>
</feature>
<protein>
    <submittedName>
        <fullName evidence="2">Uncharacterized protein</fullName>
    </submittedName>
</protein>
<keyword evidence="1" id="KW-0472">Membrane</keyword>
<keyword evidence="1" id="KW-1133">Transmembrane helix</keyword>
<accession>E1LLD5</accession>
<feature type="transmembrane region" description="Helical" evidence="1">
    <location>
        <begin position="21"/>
        <end position="43"/>
    </location>
</feature>
<gene>
    <name evidence="2" type="ORF">SMSK564_0662</name>
</gene>
<sequence length="201" mass="23573">MKNINNLIMRNSTVITDKLYYLLPLELFLGLLWGLFLAGIWFINQVSTIISWDAWGQIRNNFQIGQSLLLQTITIVMIIYLLAHTILCIVWIKEDKFLNFIRTINLLRIIRKQMKTKASESDSEVVKEYKSIVKSIRCIITSDYILVIILQAKNSDVDTILQKKLPFLYDYLIRVYRKIYIFSPTDSTSLNHIIQGTRKHN</sequence>
<evidence type="ECO:0000313" key="3">
    <source>
        <dbReference type="Proteomes" id="UP000004966"/>
    </source>
</evidence>
<proteinExistence type="predicted"/>
<keyword evidence="1" id="KW-0812">Transmembrane</keyword>
<name>E1LLD5_STRMT</name>
<dbReference type="eggNOG" id="ENOG50309CP">
    <property type="taxonomic scope" value="Bacteria"/>
</dbReference>
<dbReference type="Proteomes" id="UP000004966">
    <property type="component" value="Unassembled WGS sequence"/>
</dbReference>
<evidence type="ECO:0000256" key="1">
    <source>
        <dbReference type="SAM" id="Phobius"/>
    </source>
</evidence>
<dbReference type="EMBL" id="AEDU01000008">
    <property type="protein sequence ID" value="EFN99118.1"/>
    <property type="molecule type" value="Genomic_DNA"/>
</dbReference>
<reference evidence="2 3" key="1">
    <citation type="submission" date="2010-09" db="EMBL/GenBank/DDBJ databases">
        <authorList>
            <person name="Daugherty S.C."/>
            <person name="Tallon L.J."/>
            <person name="Jones K.M."/>
            <person name="Liu X."/>
            <person name="Kilian M."/>
            <person name="Tettelin H."/>
        </authorList>
    </citation>
    <scope>NUCLEOTIDE SEQUENCE [LARGE SCALE GENOMIC DNA]</scope>
    <source>
        <strain evidence="2 3">SK564</strain>
    </source>
</reference>
<dbReference type="RefSeq" id="WP_000789968.1">
    <property type="nucleotide sequence ID" value="NZ_AEDU01000008.1"/>
</dbReference>
<evidence type="ECO:0000313" key="2">
    <source>
        <dbReference type="EMBL" id="EFN99118.1"/>
    </source>
</evidence>
<organism evidence="2 3">
    <name type="scientific">Streptococcus mitis SK564</name>
    <dbReference type="NCBI Taxonomy" id="585203"/>
    <lineage>
        <taxon>Bacteria</taxon>
        <taxon>Bacillati</taxon>
        <taxon>Bacillota</taxon>
        <taxon>Bacilli</taxon>
        <taxon>Lactobacillales</taxon>
        <taxon>Streptococcaceae</taxon>
        <taxon>Streptococcus</taxon>
        <taxon>Streptococcus mitis group</taxon>
    </lineage>
</organism>